<organism evidence="1 2">
    <name type="scientific">Boeremia exigua</name>
    <dbReference type="NCBI Taxonomy" id="749465"/>
    <lineage>
        <taxon>Eukaryota</taxon>
        <taxon>Fungi</taxon>
        <taxon>Dikarya</taxon>
        <taxon>Ascomycota</taxon>
        <taxon>Pezizomycotina</taxon>
        <taxon>Dothideomycetes</taxon>
        <taxon>Pleosporomycetidae</taxon>
        <taxon>Pleosporales</taxon>
        <taxon>Pleosporineae</taxon>
        <taxon>Didymellaceae</taxon>
        <taxon>Boeremia</taxon>
    </lineage>
</organism>
<reference evidence="1" key="1">
    <citation type="submission" date="2022-11" db="EMBL/GenBank/DDBJ databases">
        <title>Genome Sequence of Boeremia exigua.</title>
        <authorList>
            <person name="Buettner E."/>
        </authorList>
    </citation>
    <scope>NUCLEOTIDE SEQUENCE</scope>
    <source>
        <strain evidence="1">CU02</strain>
    </source>
</reference>
<evidence type="ECO:0000313" key="1">
    <source>
        <dbReference type="EMBL" id="KAJ8109200.1"/>
    </source>
</evidence>
<keyword evidence="2" id="KW-1185">Reference proteome</keyword>
<dbReference type="EMBL" id="JAPHNI010000642">
    <property type="protein sequence ID" value="KAJ8109200.1"/>
    <property type="molecule type" value="Genomic_DNA"/>
</dbReference>
<name>A0ACC2I210_9PLEO</name>
<accession>A0ACC2I210</accession>
<dbReference type="Proteomes" id="UP001153331">
    <property type="component" value="Unassembled WGS sequence"/>
</dbReference>
<proteinExistence type="predicted"/>
<sequence length="732" mass="80188">MRRRPSRVRSADDAVHSATPSSAGTEDGGSKISKTSRRTVRKTSKGTTAIAPAPIYEEEDAHWEEDAVGHMPNLAQVPEVHGSTYNGHGDFAASLNRRRHSEDSSSSRLRVRPKHGSSKRAGSLAKHSNHSLASVLSGSTQLSTASESNTTITEKSERRGKERSTKGNKVKRSKRSATPSVADTETTQSDVFQFLSDDASAQDSQLDAQSVLQATSPSVTSSTDSRTDDKSSDASEGAHDTPRTSPTSTRRSDSQGVPYYDHYQNPSGKPLYASSFVHGPGDEAAEDSEIYSDEESTYDDGHTQRSSQSAPYWNPPARSHTRAPQAMSGHVLQSPQPHHIVPHAGIMSPHVQPAIPFYDPRMYSGASPTNFSTTASQASGWPSATAFPPPLTIGYSPESAAAYPHHSPVASHAPPNMVQSPVAAHAVAAHHMAMIPQRSAQGPASDTKIGYELLAHKLSALKKGRKEDHVVPAYRKFEELNHRVLLHLQDEISELEEELRQLDQEIAEASPGAQTGHRHPASRRGDTQFGNDLHRRRLDVLGQVFLKLEQYNKALSAFNDVKHLPSAKSSDVDKYRAWMQQRKPIHEAESRFLERQADLVTFSSKRQTSVDQSAGTHQHVAMWLPLVPFMAFSIVPSLLGRIVVIALISAAGLRTVTSTPDFTSIMTIREWMYAASMHAPLHAFLADSGNGRNDRPAQTIESTPKSQEPAAIEWEDKRWSSCLRPFKPNELR</sequence>
<gene>
    <name evidence="1" type="ORF">OPT61_g7636</name>
</gene>
<comment type="caution">
    <text evidence="1">The sequence shown here is derived from an EMBL/GenBank/DDBJ whole genome shotgun (WGS) entry which is preliminary data.</text>
</comment>
<evidence type="ECO:0000313" key="2">
    <source>
        <dbReference type="Proteomes" id="UP001153331"/>
    </source>
</evidence>
<protein>
    <submittedName>
        <fullName evidence="1">Uncharacterized protein</fullName>
    </submittedName>
</protein>